<protein>
    <recommendedName>
        <fullName evidence="1">DDE-1 domain-containing protein</fullName>
    </recommendedName>
</protein>
<organism evidence="2">
    <name type="scientific">Picochlorum oklahomense</name>
    <dbReference type="NCBI Taxonomy" id="249345"/>
    <lineage>
        <taxon>Eukaryota</taxon>
        <taxon>Viridiplantae</taxon>
        <taxon>Chlorophyta</taxon>
        <taxon>core chlorophytes</taxon>
        <taxon>Trebouxiophyceae</taxon>
        <taxon>Trebouxiophyceae incertae sedis</taxon>
        <taxon>Picochlorum</taxon>
    </lineage>
</organism>
<dbReference type="Gene3D" id="3.30.420.10">
    <property type="entry name" value="Ribonuclease H-like superfamily/Ribonuclease H"/>
    <property type="match status" value="1"/>
</dbReference>
<evidence type="ECO:0000313" key="2">
    <source>
        <dbReference type="EMBL" id="CAD8927676.1"/>
    </source>
</evidence>
<dbReference type="AlphaFoldDB" id="A0A7S1CVW1"/>
<dbReference type="InterPro" id="IPR004875">
    <property type="entry name" value="DDE_SF_endonuclease_dom"/>
</dbReference>
<accession>A0A7S1CVW1</accession>
<gene>
    <name evidence="2" type="ORF">POKL1161_LOCUS29</name>
</gene>
<feature type="domain" description="DDE-1" evidence="1">
    <location>
        <begin position="10"/>
        <end position="127"/>
    </location>
</feature>
<evidence type="ECO:0000259" key="1">
    <source>
        <dbReference type="Pfam" id="PF03184"/>
    </source>
</evidence>
<dbReference type="Pfam" id="PF03184">
    <property type="entry name" value="DDE_1"/>
    <property type="match status" value="1"/>
</dbReference>
<proteinExistence type="predicted"/>
<sequence length="231" mass="26042">MKHAEQRSDPTKPIIVVWDNAPFHCTDVFRKALSAKYGRKIILCYLPTNTTSKLQPLDLSVNGALKQAAKKRFCEVAADKCVEQLLKKNTAYHDLHLNVSKVSSAKLVEITQTAWDRLTHDVVISGWRKSGLLEIFSKEKQSEATVMSMNGELPLKCLNTNRGKAGDELDNCRPVLDVFGKDDDCLSQEWQESFCDNDTTLDKDVNEEELAEMLARMRTTARTQALNNRPA</sequence>
<name>A0A7S1CVW1_9CHLO</name>
<dbReference type="InterPro" id="IPR036397">
    <property type="entry name" value="RNaseH_sf"/>
</dbReference>
<dbReference type="GO" id="GO:0003676">
    <property type="term" value="F:nucleic acid binding"/>
    <property type="evidence" value="ECO:0007669"/>
    <property type="project" value="InterPro"/>
</dbReference>
<reference evidence="2" key="1">
    <citation type="submission" date="2021-01" db="EMBL/GenBank/DDBJ databases">
        <authorList>
            <person name="Corre E."/>
            <person name="Pelletier E."/>
            <person name="Niang G."/>
            <person name="Scheremetjew M."/>
            <person name="Finn R."/>
            <person name="Kale V."/>
            <person name="Holt S."/>
            <person name="Cochrane G."/>
            <person name="Meng A."/>
            <person name="Brown T."/>
            <person name="Cohen L."/>
        </authorList>
    </citation>
    <scope>NUCLEOTIDE SEQUENCE</scope>
    <source>
        <strain evidence="2">CCMP2329</strain>
    </source>
</reference>
<dbReference type="EMBL" id="HBFV01000046">
    <property type="protein sequence ID" value="CAD8927676.1"/>
    <property type="molecule type" value="Transcribed_RNA"/>
</dbReference>